<dbReference type="AlphaFoldDB" id="A0A9W6UVL2"/>
<comment type="caution">
    <text evidence="2">The sequence shown here is derived from an EMBL/GenBank/DDBJ whole genome shotgun (WGS) entry which is preliminary data.</text>
</comment>
<keyword evidence="3" id="KW-1185">Reference proteome</keyword>
<feature type="region of interest" description="Disordered" evidence="1">
    <location>
        <begin position="35"/>
        <end position="84"/>
    </location>
</feature>
<proteinExistence type="predicted"/>
<evidence type="ECO:0000313" key="2">
    <source>
        <dbReference type="EMBL" id="GLW65179.1"/>
    </source>
</evidence>
<gene>
    <name evidence="2" type="ORF">Arub01_34230</name>
</gene>
<protein>
    <submittedName>
        <fullName evidence="2">Uncharacterized protein</fullName>
    </submittedName>
</protein>
<evidence type="ECO:0000313" key="3">
    <source>
        <dbReference type="Proteomes" id="UP001165124"/>
    </source>
</evidence>
<accession>A0A9W6UVL2</accession>
<feature type="region of interest" description="Disordered" evidence="1">
    <location>
        <begin position="1"/>
        <end position="22"/>
    </location>
</feature>
<organism evidence="2 3">
    <name type="scientific">Actinomadura rubrobrunea</name>
    <dbReference type="NCBI Taxonomy" id="115335"/>
    <lineage>
        <taxon>Bacteria</taxon>
        <taxon>Bacillati</taxon>
        <taxon>Actinomycetota</taxon>
        <taxon>Actinomycetes</taxon>
        <taxon>Streptosporangiales</taxon>
        <taxon>Thermomonosporaceae</taxon>
        <taxon>Actinomadura</taxon>
    </lineage>
</organism>
<evidence type="ECO:0000256" key="1">
    <source>
        <dbReference type="SAM" id="MobiDB-lite"/>
    </source>
</evidence>
<name>A0A9W6UVL2_9ACTN</name>
<feature type="compositionally biased region" description="Low complexity" evidence="1">
    <location>
        <begin position="8"/>
        <end position="22"/>
    </location>
</feature>
<dbReference type="Proteomes" id="UP001165124">
    <property type="component" value="Unassembled WGS sequence"/>
</dbReference>
<dbReference type="EMBL" id="BSRZ01000008">
    <property type="protein sequence ID" value="GLW65179.1"/>
    <property type="molecule type" value="Genomic_DNA"/>
</dbReference>
<reference evidence="2" key="1">
    <citation type="submission" date="2023-02" db="EMBL/GenBank/DDBJ databases">
        <title>Actinomadura rubrobrunea NBRC 14622.</title>
        <authorList>
            <person name="Ichikawa N."/>
            <person name="Sato H."/>
            <person name="Tonouchi N."/>
        </authorList>
    </citation>
    <scope>NUCLEOTIDE SEQUENCE</scope>
    <source>
        <strain evidence="2">NBRC 14622</strain>
    </source>
</reference>
<sequence>MVGGDAVSETAGGAAASRTAEANGRLLNVEYFNVENHRSPLHPEAPPHPADRDHLTTGQTRGRRNGIGAADRGEAGGVRNRQPR</sequence>